<accession>A0A371EEE4</accession>
<feature type="non-terminal residue" evidence="2">
    <location>
        <position position="1"/>
    </location>
</feature>
<comment type="similarity">
    <text evidence="1">Belongs to the peptidase S10 family.</text>
</comment>
<dbReference type="Pfam" id="PF00450">
    <property type="entry name" value="Peptidase_S10"/>
    <property type="match status" value="1"/>
</dbReference>
<protein>
    <submittedName>
        <fullName evidence="2">Serine carboxypeptidase-like 11</fullName>
    </submittedName>
</protein>
<dbReference type="AlphaFoldDB" id="A0A371EEE4"/>
<dbReference type="GO" id="GO:0016747">
    <property type="term" value="F:acyltransferase activity, transferring groups other than amino-acyl groups"/>
    <property type="evidence" value="ECO:0007669"/>
    <property type="project" value="TreeGrafter"/>
</dbReference>
<organism evidence="2 3">
    <name type="scientific">Mucuna pruriens</name>
    <name type="common">Velvet bean</name>
    <name type="synonym">Dolichos pruriens</name>
    <dbReference type="NCBI Taxonomy" id="157652"/>
    <lineage>
        <taxon>Eukaryota</taxon>
        <taxon>Viridiplantae</taxon>
        <taxon>Streptophyta</taxon>
        <taxon>Embryophyta</taxon>
        <taxon>Tracheophyta</taxon>
        <taxon>Spermatophyta</taxon>
        <taxon>Magnoliopsida</taxon>
        <taxon>eudicotyledons</taxon>
        <taxon>Gunneridae</taxon>
        <taxon>Pentapetalae</taxon>
        <taxon>rosids</taxon>
        <taxon>fabids</taxon>
        <taxon>Fabales</taxon>
        <taxon>Fabaceae</taxon>
        <taxon>Papilionoideae</taxon>
        <taxon>50 kb inversion clade</taxon>
        <taxon>NPAAA clade</taxon>
        <taxon>indigoferoid/millettioid clade</taxon>
        <taxon>Phaseoleae</taxon>
        <taxon>Mucuna</taxon>
    </lineage>
</organism>
<dbReference type="GO" id="GO:0006508">
    <property type="term" value="P:proteolysis"/>
    <property type="evidence" value="ECO:0007669"/>
    <property type="project" value="InterPro"/>
</dbReference>
<dbReference type="OrthoDB" id="735686at2759"/>
<dbReference type="GO" id="GO:0004185">
    <property type="term" value="F:serine-type carboxypeptidase activity"/>
    <property type="evidence" value="ECO:0007669"/>
    <property type="project" value="InterPro"/>
</dbReference>
<dbReference type="PANTHER" id="PTHR11802:SF239">
    <property type="entry name" value="PEPTIDASE S10, SERINE CARBOXYPEPTIDASE, ALPHA_BETA HYDROLASE-RELATED"/>
    <property type="match status" value="1"/>
</dbReference>
<keyword evidence="3" id="KW-1185">Reference proteome</keyword>
<dbReference type="GO" id="GO:0019748">
    <property type="term" value="P:secondary metabolic process"/>
    <property type="evidence" value="ECO:0007669"/>
    <property type="project" value="TreeGrafter"/>
</dbReference>
<evidence type="ECO:0000313" key="2">
    <source>
        <dbReference type="EMBL" id="RDX64407.1"/>
    </source>
</evidence>
<dbReference type="InterPro" id="IPR029058">
    <property type="entry name" value="AB_hydrolase_fold"/>
</dbReference>
<dbReference type="EMBL" id="QJKJ01014399">
    <property type="protein sequence ID" value="RDX64407.1"/>
    <property type="molecule type" value="Genomic_DNA"/>
</dbReference>
<reference evidence="2" key="1">
    <citation type="submission" date="2018-05" db="EMBL/GenBank/DDBJ databases">
        <title>Draft genome of Mucuna pruriens seed.</title>
        <authorList>
            <person name="Nnadi N.E."/>
            <person name="Vos R."/>
            <person name="Hasami M.H."/>
            <person name="Devisetty U.K."/>
            <person name="Aguiy J.C."/>
        </authorList>
    </citation>
    <scope>NUCLEOTIDE SEQUENCE [LARGE SCALE GENOMIC DNA]</scope>
    <source>
        <strain evidence="2">JCA_2017</strain>
    </source>
</reference>
<comment type="caution">
    <text evidence="2">The sequence shown here is derived from an EMBL/GenBank/DDBJ whole genome shotgun (WGS) entry which is preliminary data.</text>
</comment>
<evidence type="ECO:0000256" key="1">
    <source>
        <dbReference type="ARBA" id="ARBA00009431"/>
    </source>
</evidence>
<dbReference type="Proteomes" id="UP000257109">
    <property type="component" value="Unassembled WGS sequence"/>
</dbReference>
<dbReference type="InterPro" id="IPR001563">
    <property type="entry name" value="Peptidase_S10"/>
</dbReference>
<evidence type="ECO:0000313" key="3">
    <source>
        <dbReference type="Proteomes" id="UP000257109"/>
    </source>
</evidence>
<gene>
    <name evidence="2" type="primary">SCPL11</name>
    <name evidence="2" type="ORF">CR513_57041</name>
</gene>
<name>A0A371EEE4_MUCPR</name>
<dbReference type="SUPFAM" id="SSF53474">
    <property type="entry name" value="alpha/beta-Hydrolases"/>
    <property type="match status" value="1"/>
</dbReference>
<dbReference type="PANTHER" id="PTHR11802">
    <property type="entry name" value="SERINE PROTEASE FAMILY S10 SERINE CARBOXYPEPTIDASE"/>
    <property type="match status" value="1"/>
</dbReference>
<dbReference type="Gene3D" id="3.40.50.1820">
    <property type="entry name" value="alpha/beta hydrolase"/>
    <property type="match status" value="1"/>
</dbReference>
<feature type="non-terminal residue" evidence="2">
    <location>
        <position position="269"/>
    </location>
</feature>
<proteinExistence type="inferred from homology"/>
<sequence>NEIGIQPRINLQGYVLGNPITTRKEKNEEIPFAHGMGLISDELYASLETNCKGEYIDVDSRNELCLRDLNYFDEARINVENILEPYCETAFPVNQHKAQWRRSLTQKFEAVLSCSIFDIFLATQWANDESVRKALHIREGTIGKWERCYKTDFECQISSSFEIHVNLSAKGYRSLIFSFLIAIGVLFSSGDHDALAPFISTQAWIRALNYSIVEDWKPWFSEGQVAGYTRTYSNQMTFATVKGAGHIATRFKQEECFAMFTRWIANVPL</sequence>